<sequence length="408" mass="43180">MLHTIREKSVRRVVGLMSGTSVDGIDAALVELSGSDLHPQIKLLAFENNPYPQQVREKIFVLFKPENATVDKVGYLNFLLGELYAGSALAVIRKAGLSPSEVDLIGSHGQTIWHQPEAVCADGYPVRFTVQIGEGAVIAARTGLPVVSDFRVADMAVGGQGAPLVPFSEYVLYRRETETVLLQNIGGIGNMTVLPPEGPESVYAFDTGPGNMLIDAVVTALTGGAQSYDRGGALAAAGQVDEALLLSLMRDAYYTQPLPKTTGRERFGASCAEAVLRLASQQRLTLEDLAATVTDLTAWSIADAYARYVLPRRQARELIVGGGGSYNPTLLGFLGRRLSPFGVAVKTQEDLGWSSDAKEAVAFAFLADRCAAGKVNTLPGVTGARTGAVMGKLSLPPPATGREASALC</sequence>
<keyword evidence="1" id="KW-0808">Transferase</keyword>
<accession>A0A644ZHG0</accession>
<dbReference type="SUPFAM" id="SSF53067">
    <property type="entry name" value="Actin-like ATPase domain"/>
    <property type="match status" value="1"/>
</dbReference>
<protein>
    <submittedName>
        <fullName evidence="1">Anhydro-N-acetylmuramic acid kinase</fullName>
        <ecNumber evidence="1">2.7.1.170</ecNumber>
    </submittedName>
</protein>
<evidence type="ECO:0000313" key="1">
    <source>
        <dbReference type="EMBL" id="MPM39748.1"/>
    </source>
</evidence>
<dbReference type="AlphaFoldDB" id="A0A644ZHG0"/>
<dbReference type="EC" id="2.7.1.170" evidence="1"/>
<gene>
    <name evidence="1" type="primary">anmK_10</name>
    <name evidence="1" type="ORF">SDC9_86382</name>
</gene>
<dbReference type="CDD" id="cd24050">
    <property type="entry name" value="ASKHA_NBD_ANMK"/>
    <property type="match status" value="1"/>
</dbReference>
<dbReference type="EMBL" id="VSSQ01008756">
    <property type="protein sequence ID" value="MPM39748.1"/>
    <property type="molecule type" value="Genomic_DNA"/>
</dbReference>
<dbReference type="Pfam" id="PF03702">
    <property type="entry name" value="AnmK"/>
    <property type="match status" value="1"/>
</dbReference>
<dbReference type="GO" id="GO:0006040">
    <property type="term" value="P:amino sugar metabolic process"/>
    <property type="evidence" value="ECO:0007669"/>
    <property type="project" value="InterPro"/>
</dbReference>
<keyword evidence="1" id="KW-0418">Kinase</keyword>
<dbReference type="PANTHER" id="PTHR30605:SF0">
    <property type="entry name" value="ANHYDRO-N-ACETYLMURAMIC ACID KINASE"/>
    <property type="match status" value="1"/>
</dbReference>
<dbReference type="InterPro" id="IPR043129">
    <property type="entry name" value="ATPase_NBD"/>
</dbReference>
<comment type="caution">
    <text evidence="1">The sequence shown here is derived from an EMBL/GenBank/DDBJ whole genome shotgun (WGS) entry which is preliminary data.</text>
</comment>
<dbReference type="GO" id="GO:0016773">
    <property type="term" value="F:phosphotransferase activity, alcohol group as acceptor"/>
    <property type="evidence" value="ECO:0007669"/>
    <property type="project" value="InterPro"/>
</dbReference>
<reference evidence="1" key="1">
    <citation type="submission" date="2019-08" db="EMBL/GenBank/DDBJ databases">
        <authorList>
            <person name="Kucharzyk K."/>
            <person name="Murdoch R.W."/>
            <person name="Higgins S."/>
            <person name="Loffler F."/>
        </authorList>
    </citation>
    <scope>NUCLEOTIDE SEQUENCE</scope>
</reference>
<dbReference type="HAMAP" id="MF_01270">
    <property type="entry name" value="AnhMurNAc_kinase"/>
    <property type="match status" value="1"/>
</dbReference>
<dbReference type="GO" id="GO:0009254">
    <property type="term" value="P:peptidoglycan turnover"/>
    <property type="evidence" value="ECO:0007669"/>
    <property type="project" value="InterPro"/>
</dbReference>
<organism evidence="1">
    <name type="scientific">bioreactor metagenome</name>
    <dbReference type="NCBI Taxonomy" id="1076179"/>
    <lineage>
        <taxon>unclassified sequences</taxon>
        <taxon>metagenomes</taxon>
        <taxon>ecological metagenomes</taxon>
    </lineage>
</organism>
<dbReference type="InterPro" id="IPR005338">
    <property type="entry name" value="Anhydro_N_Ac-Mur_kinase"/>
</dbReference>
<dbReference type="GO" id="GO:0005524">
    <property type="term" value="F:ATP binding"/>
    <property type="evidence" value="ECO:0007669"/>
    <property type="project" value="InterPro"/>
</dbReference>
<dbReference type="PANTHER" id="PTHR30605">
    <property type="entry name" value="ANHYDRO-N-ACETYLMURAMIC ACID KINASE"/>
    <property type="match status" value="1"/>
</dbReference>
<proteinExistence type="inferred from homology"/>
<name>A0A644ZHG0_9ZZZZ</name>
<dbReference type="NCBIfam" id="NF007148">
    <property type="entry name" value="PRK09585.3-2"/>
    <property type="match status" value="1"/>
</dbReference>
<dbReference type="GO" id="GO:0016301">
    <property type="term" value="F:kinase activity"/>
    <property type="evidence" value="ECO:0007669"/>
    <property type="project" value="UniProtKB-KW"/>
</dbReference>
<dbReference type="Gene3D" id="3.30.420.40">
    <property type="match status" value="2"/>
</dbReference>